<reference evidence="1" key="2">
    <citation type="submission" date="2021-09" db="EMBL/GenBank/DDBJ databases">
        <authorList>
            <person name="Gilroy R."/>
        </authorList>
    </citation>
    <scope>NUCLEOTIDE SEQUENCE</scope>
    <source>
        <strain evidence="1">ChiHjej13B12-14962</strain>
    </source>
</reference>
<dbReference type="RefSeq" id="WP_303902793.1">
    <property type="nucleotide sequence ID" value="NZ_DYXC01000041.1"/>
</dbReference>
<reference evidence="1" key="1">
    <citation type="journal article" date="2021" name="PeerJ">
        <title>Extensive microbial diversity within the chicken gut microbiome revealed by metagenomics and culture.</title>
        <authorList>
            <person name="Gilroy R."/>
            <person name="Ravi A."/>
            <person name="Getino M."/>
            <person name="Pursley I."/>
            <person name="Horton D.L."/>
            <person name="Alikhan N.F."/>
            <person name="Baker D."/>
            <person name="Gharbi K."/>
            <person name="Hall N."/>
            <person name="Watson M."/>
            <person name="Adriaenssens E.M."/>
            <person name="Foster-Nyarko E."/>
            <person name="Jarju S."/>
            <person name="Secka A."/>
            <person name="Antonio M."/>
            <person name="Oren A."/>
            <person name="Chaudhuri R.R."/>
            <person name="La Ragione R."/>
            <person name="Hildebrand F."/>
            <person name="Pallen M.J."/>
        </authorList>
    </citation>
    <scope>NUCLEOTIDE SEQUENCE</scope>
    <source>
        <strain evidence="1">ChiHjej13B12-14962</strain>
    </source>
</reference>
<evidence type="ECO:0000313" key="1">
    <source>
        <dbReference type="EMBL" id="HJF13807.1"/>
    </source>
</evidence>
<organism evidence="1 2">
    <name type="scientific">Enteractinococcus helveticum</name>
    <dbReference type="NCBI Taxonomy" id="1837282"/>
    <lineage>
        <taxon>Bacteria</taxon>
        <taxon>Bacillati</taxon>
        <taxon>Actinomycetota</taxon>
        <taxon>Actinomycetes</taxon>
        <taxon>Micrococcales</taxon>
        <taxon>Micrococcaceae</taxon>
    </lineage>
</organism>
<dbReference type="EMBL" id="DYXC01000041">
    <property type="protein sequence ID" value="HJF13807.1"/>
    <property type="molecule type" value="Genomic_DNA"/>
</dbReference>
<dbReference type="Proteomes" id="UP000703315">
    <property type="component" value="Unassembled WGS sequence"/>
</dbReference>
<sequence length="51" mass="5462">MIFVLLALIVLIMSVIVTIKAFRNGGGPDMEDAPVVSRRQVPAGFITTSSE</sequence>
<protein>
    <submittedName>
        <fullName evidence="1">Uncharacterized protein</fullName>
    </submittedName>
</protein>
<name>A0A921K6U4_9MICC</name>
<accession>A0A921K6U4</accession>
<proteinExistence type="predicted"/>
<comment type="caution">
    <text evidence="1">The sequence shown here is derived from an EMBL/GenBank/DDBJ whole genome shotgun (WGS) entry which is preliminary data.</text>
</comment>
<dbReference type="AlphaFoldDB" id="A0A921K6U4"/>
<evidence type="ECO:0000313" key="2">
    <source>
        <dbReference type="Proteomes" id="UP000703315"/>
    </source>
</evidence>
<gene>
    <name evidence="1" type="ORF">K8V32_03245</name>
</gene>